<dbReference type="Gene3D" id="1.20.58.1950">
    <property type="match status" value="1"/>
</dbReference>
<keyword evidence="3" id="KW-0804">Transcription</keyword>
<dbReference type="SMART" id="SM01061">
    <property type="entry name" value="CAT_RBD"/>
    <property type="match status" value="1"/>
</dbReference>
<dbReference type="RefSeq" id="WP_186995086.1">
    <property type="nucleotide sequence ID" value="NZ_JACOQG010000016.1"/>
</dbReference>
<dbReference type="InterPro" id="IPR050661">
    <property type="entry name" value="BglG_antiterminators"/>
</dbReference>
<reference evidence="5 6" key="1">
    <citation type="submission" date="2020-08" db="EMBL/GenBank/DDBJ databases">
        <title>Genome public.</title>
        <authorList>
            <person name="Liu C."/>
            <person name="Sun Q."/>
        </authorList>
    </citation>
    <scope>NUCLEOTIDE SEQUENCE [LARGE SCALE GENOMIC DNA]</scope>
    <source>
        <strain evidence="5 6">M29</strain>
    </source>
</reference>
<dbReference type="PANTHER" id="PTHR30185:SF18">
    <property type="entry name" value="TRANSCRIPTIONAL REGULATOR MTLR"/>
    <property type="match status" value="1"/>
</dbReference>
<keyword evidence="2" id="KW-0805">Transcription regulation</keyword>
<dbReference type="Gene3D" id="1.20.890.100">
    <property type="match status" value="1"/>
</dbReference>
<keyword evidence="1" id="KW-0677">Repeat</keyword>
<dbReference type="Pfam" id="PF03123">
    <property type="entry name" value="CAT_RBD"/>
    <property type="match status" value="1"/>
</dbReference>
<dbReference type="PROSITE" id="PS51372">
    <property type="entry name" value="PRD_2"/>
    <property type="match status" value="2"/>
</dbReference>
<evidence type="ECO:0000259" key="4">
    <source>
        <dbReference type="PROSITE" id="PS51372"/>
    </source>
</evidence>
<dbReference type="InterPro" id="IPR036650">
    <property type="entry name" value="CAT_RNA-bd_dom_sf"/>
</dbReference>
<dbReference type="Proteomes" id="UP000649826">
    <property type="component" value="Unassembled WGS sequence"/>
</dbReference>
<protein>
    <submittedName>
        <fullName evidence="5">PRD domain-containing protein</fullName>
    </submittedName>
</protein>
<evidence type="ECO:0000313" key="6">
    <source>
        <dbReference type="Proteomes" id="UP000649826"/>
    </source>
</evidence>
<organism evidence="5 6">
    <name type="scientific">Blautia difficilis</name>
    <dbReference type="NCBI Taxonomy" id="2763027"/>
    <lineage>
        <taxon>Bacteria</taxon>
        <taxon>Bacillati</taxon>
        <taxon>Bacillota</taxon>
        <taxon>Clostridia</taxon>
        <taxon>Lachnospirales</taxon>
        <taxon>Lachnospiraceae</taxon>
        <taxon>Blautia</taxon>
    </lineage>
</organism>
<feature type="domain" description="PRD" evidence="4">
    <location>
        <begin position="68"/>
        <end position="172"/>
    </location>
</feature>
<comment type="caution">
    <text evidence="5">The sequence shown here is derived from an EMBL/GenBank/DDBJ whole genome shotgun (WGS) entry which is preliminary data.</text>
</comment>
<accession>A0ABR7IJ98</accession>
<gene>
    <name evidence="5" type="ORF">H8Z82_10535</name>
</gene>
<name>A0ABR7IJ98_9FIRM</name>
<evidence type="ECO:0000256" key="1">
    <source>
        <dbReference type="ARBA" id="ARBA00022737"/>
    </source>
</evidence>
<dbReference type="SUPFAM" id="SSF63520">
    <property type="entry name" value="PTS-regulatory domain, PRD"/>
    <property type="match status" value="2"/>
</dbReference>
<dbReference type="InterPro" id="IPR011608">
    <property type="entry name" value="PRD"/>
</dbReference>
<dbReference type="SUPFAM" id="SSF50151">
    <property type="entry name" value="SacY-like RNA-binding domain"/>
    <property type="match status" value="1"/>
</dbReference>
<dbReference type="InterPro" id="IPR004341">
    <property type="entry name" value="CAT_RNA-bd_dom"/>
</dbReference>
<keyword evidence="6" id="KW-1185">Reference proteome</keyword>
<dbReference type="Gene3D" id="2.30.24.10">
    <property type="entry name" value="CAT RNA-binding domain"/>
    <property type="match status" value="1"/>
</dbReference>
<evidence type="ECO:0000256" key="3">
    <source>
        <dbReference type="ARBA" id="ARBA00023163"/>
    </source>
</evidence>
<dbReference type="PANTHER" id="PTHR30185">
    <property type="entry name" value="CRYPTIC BETA-GLUCOSIDE BGL OPERON ANTITERMINATOR"/>
    <property type="match status" value="1"/>
</dbReference>
<dbReference type="Gene3D" id="1.10.1790.10">
    <property type="entry name" value="PRD domain"/>
    <property type="match status" value="1"/>
</dbReference>
<dbReference type="EMBL" id="JACOQG010000016">
    <property type="protein sequence ID" value="MBC5780085.1"/>
    <property type="molecule type" value="Genomic_DNA"/>
</dbReference>
<dbReference type="Pfam" id="PF00874">
    <property type="entry name" value="PRD"/>
    <property type="match status" value="2"/>
</dbReference>
<dbReference type="InterPro" id="IPR036634">
    <property type="entry name" value="PRD_sf"/>
</dbReference>
<sequence length="278" mass="31788">MSYRITKILNHNSFMGIQSKNDQECLIMGKGVAFGKKVGQTVSVTGDARVYSLKELTDRGEAKEIIKSVSPLCLELANEVLNQAEKEFGKVDRSILFTMADHLDFAVRRIQNGEQISNPLTDDIRIMFYKEYKVAGCIRDLLKEKLGIRIDEHEIGYIALHVHAAIVDENVSQAMEIARTVRECICMVEEETGKSIDVMSLSYNRLMNHVRYMVARAIHGEKLKMSLNDYMSVKFPGPYMTAEKICRKMEKSLKLPIPDIEIGYLAMHLERMMDREEE</sequence>
<feature type="domain" description="PRD" evidence="4">
    <location>
        <begin position="173"/>
        <end position="278"/>
    </location>
</feature>
<proteinExistence type="predicted"/>
<evidence type="ECO:0000313" key="5">
    <source>
        <dbReference type="EMBL" id="MBC5780085.1"/>
    </source>
</evidence>
<evidence type="ECO:0000256" key="2">
    <source>
        <dbReference type="ARBA" id="ARBA00023015"/>
    </source>
</evidence>